<organism evidence="1 2">
    <name type="scientific">Nephila pilipes</name>
    <name type="common">Giant wood spider</name>
    <name type="synonym">Nephila maculata</name>
    <dbReference type="NCBI Taxonomy" id="299642"/>
    <lineage>
        <taxon>Eukaryota</taxon>
        <taxon>Metazoa</taxon>
        <taxon>Ecdysozoa</taxon>
        <taxon>Arthropoda</taxon>
        <taxon>Chelicerata</taxon>
        <taxon>Arachnida</taxon>
        <taxon>Araneae</taxon>
        <taxon>Araneomorphae</taxon>
        <taxon>Entelegynae</taxon>
        <taxon>Araneoidea</taxon>
        <taxon>Nephilidae</taxon>
        <taxon>Nephila</taxon>
    </lineage>
</organism>
<dbReference type="EMBL" id="BMAW01102763">
    <property type="protein sequence ID" value="GFT05816.1"/>
    <property type="molecule type" value="Genomic_DNA"/>
</dbReference>
<evidence type="ECO:0000313" key="1">
    <source>
        <dbReference type="EMBL" id="GFT05816.1"/>
    </source>
</evidence>
<keyword evidence="2" id="KW-1185">Reference proteome</keyword>
<accession>A0A8X6NCD2</accession>
<gene>
    <name evidence="1" type="ORF">NPIL_438671</name>
</gene>
<proteinExistence type="predicted"/>
<reference evidence="1" key="1">
    <citation type="submission" date="2020-08" db="EMBL/GenBank/DDBJ databases">
        <title>Multicomponent nature underlies the extraordinary mechanical properties of spider dragline silk.</title>
        <authorList>
            <person name="Kono N."/>
            <person name="Nakamura H."/>
            <person name="Mori M."/>
            <person name="Yoshida Y."/>
            <person name="Ohtoshi R."/>
            <person name="Malay A.D."/>
            <person name="Moran D.A.P."/>
            <person name="Tomita M."/>
            <person name="Numata K."/>
            <person name="Arakawa K."/>
        </authorList>
    </citation>
    <scope>NUCLEOTIDE SEQUENCE</scope>
</reference>
<dbReference type="Proteomes" id="UP000887013">
    <property type="component" value="Unassembled WGS sequence"/>
</dbReference>
<protein>
    <submittedName>
        <fullName evidence="1">Uncharacterized protein</fullName>
    </submittedName>
</protein>
<sequence length="69" mass="7744">MLSRPVKTGSRRETRSDFTLQTFTSSAQQTYANLHTIAGSQSQHRIYSPVDQSKIKISTSSPSLIVFRL</sequence>
<evidence type="ECO:0000313" key="2">
    <source>
        <dbReference type="Proteomes" id="UP000887013"/>
    </source>
</evidence>
<dbReference type="AlphaFoldDB" id="A0A8X6NCD2"/>
<name>A0A8X6NCD2_NEPPI</name>
<comment type="caution">
    <text evidence="1">The sequence shown here is derived from an EMBL/GenBank/DDBJ whole genome shotgun (WGS) entry which is preliminary data.</text>
</comment>
<feature type="non-terminal residue" evidence="1">
    <location>
        <position position="69"/>
    </location>
</feature>